<feature type="transmembrane region" description="Helical" evidence="1">
    <location>
        <begin position="247"/>
        <end position="268"/>
    </location>
</feature>
<reference evidence="3" key="1">
    <citation type="submission" date="2018-06" db="EMBL/GenBank/DDBJ databases">
        <authorList>
            <person name="Zhirakovskaya E."/>
        </authorList>
    </citation>
    <scope>NUCLEOTIDE SEQUENCE</scope>
</reference>
<proteinExistence type="predicted"/>
<sequence length="397" mass="42987">MMRAIRAVFLKEWQQGFGGPSLWLQIALFASVGMALTFFAGHFFDAGRADLSIWFAWLPWVMVLFAPVIGARLWVQEFETGTIDLLATRKHSMLVLTVGKWLALWAWLVLALLFVLPLWAAISWLGSPDHGAIITGIFGSILMAGAFAGLVLAASSLAPNSASAALLGVLVGIAFSLPVLGSLLPSVPPALVETLAGFSIPARLSSFARGVLSVADMVYFLSLAGFGILSSALLITARLRQNQAKQLLKIPMLFMLFVLANLLLPQWLMPLRLDMTQGKIFSLSSQGRQIVKQMKAPQKWTFFYSSSLAAQYPDIRQFGAQVRQTLAFMAAASGGKLQVQERNPLPDSALEDAAIAAGMQPVLTDTAEPLYFGIADKNGAVIARFEPGRASLLEYDI</sequence>
<dbReference type="Pfam" id="PF23357">
    <property type="entry name" value="DUF7088"/>
    <property type="match status" value="1"/>
</dbReference>
<accession>A0A3B0SV41</accession>
<feature type="non-terminal residue" evidence="3">
    <location>
        <position position="397"/>
    </location>
</feature>
<dbReference type="EMBL" id="UOEE01000294">
    <property type="protein sequence ID" value="VAW00374.1"/>
    <property type="molecule type" value="Genomic_DNA"/>
</dbReference>
<feature type="transmembrane region" description="Helical" evidence="1">
    <location>
        <begin position="217"/>
        <end position="235"/>
    </location>
</feature>
<organism evidence="3">
    <name type="scientific">hydrothermal vent metagenome</name>
    <dbReference type="NCBI Taxonomy" id="652676"/>
    <lineage>
        <taxon>unclassified sequences</taxon>
        <taxon>metagenomes</taxon>
        <taxon>ecological metagenomes</taxon>
    </lineage>
</organism>
<keyword evidence="1" id="KW-1133">Transmembrane helix</keyword>
<evidence type="ECO:0000313" key="3">
    <source>
        <dbReference type="EMBL" id="VAW00374.1"/>
    </source>
</evidence>
<gene>
    <name evidence="3" type="ORF">MNBD_ALPHA06-1728</name>
</gene>
<dbReference type="InterPro" id="IPR055396">
    <property type="entry name" value="DUF7088"/>
</dbReference>
<feature type="transmembrane region" description="Helical" evidence="1">
    <location>
        <begin position="21"/>
        <end position="41"/>
    </location>
</feature>
<protein>
    <recommendedName>
        <fullName evidence="2">DUF7088 domain-containing protein</fullName>
    </recommendedName>
</protein>
<feature type="transmembrane region" description="Helical" evidence="1">
    <location>
        <begin position="132"/>
        <end position="152"/>
    </location>
</feature>
<keyword evidence="1" id="KW-0812">Transmembrane</keyword>
<feature type="transmembrane region" description="Helical" evidence="1">
    <location>
        <begin position="164"/>
        <end position="184"/>
    </location>
</feature>
<feature type="transmembrane region" description="Helical" evidence="1">
    <location>
        <begin position="94"/>
        <end position="120"/>
    </location>
</feature>
<name>A0A3B0SV41_9ZZZZ</name>
<dbReference type="AlphaFoldDB" id="A0A3B0SV41"/>
<keyword evidence="1" id="KW-0472">Membrane</keyword>
<evidence type="ECO:0000256" key="1">
    <source>
        <dbReference type="SAM" id="Phobius"/>
    </source>
</evidence>
<evidence type="ECO:0000259" key="2">
    <source>
        <dbReference type="Pfam" id="PF23357"/>
    </source>
</evidence>
<feature type="transmembrane region" description="Helical" evidence="1">
    <location>
        <begin position="53"/>
        <end position="74"/>
    </location>
</feature>
<feature type="domain" description="DUF7088" evidence="2">
    <location>
        <begin position="278"/>
        <end position="367"/>
    </location>
</feature>